<reference evidence="7" key="1">
    <citation type="submission" date="2020-07" db="EMBL/GenBank/DDBJ databases">
        <title>Huge and variable diversity of episymbiotic CPR bacteria and DPANN archaea in groundwater ecosystems.</title>
        <authorList>
            <person name="He C.Y."/>
            <person name="Keren R."/>
            <person name="Whittaker M."/>
            <person name="Farag I.F."/>
            <person name="Doudna J."/>
            <person name="Cate J.H.D."/>
            <person name="Banfield J.F."/>
        </authorList>
    </citation>
    <scope>NUCLEOTIDE SEQUENCE</scope>
    <source>
        <strain evidence="7">NC_groundwater_1482_Ag_S-0.65um_47_24</strain>
    </source>
</reference>
<evidence type="ECO:0000256" key="1">
    <source>
        <dbReference type="ARBA" id="ARBA00004167"/>
    </source>
</evidence>
<proteinExistence type="predicted"/>
<dbReference type="Gene3D" id="3.30.1150.10">
    <property type="match status" value="1"/>
</dbReference>
<feature type="region of interest" description="Disordered" evidence="5">
    <location>
        <begin position="65"/>
        <end position="295"/>
    </location>
</feature>
<evidence type="ECO:0000256" key="5">
    <source>
        <dbReference type="SAM" id="MobiDB-lite"/>
    </source>
</evidence>
<protein>
    <submittedName>
        <fullName evidence="7">Cell envelope integrity protein TolA</fullName>
    </submittedName>
</protein>
<evidence type="ECO:0000256" key="6">
    <source>
        <dbReference type="SAM" id="Phobius"/>
    </source>
</evidence>
<gene>
    <name evidence="7" type="ORF">HY730_02910</name>
</gene>
<dbReference type="InterPro" id="IPR006260">
    <property type="entry name" value="TonB/TolA_C"/>
</dbReference>
<dbReference type="GO" id="GO:0016020">
    <property type="term" value="C:membrane"/>
    <property type="evidence" value="ECO:0007669"/>
    <property type="project" value="UniProtKB-SubCell"/>
</dbReference>
<evidence type="ECO:0000256" key="2">
    <source>
        <dbReference type="ARBA" id="ARBA00022692"/>
    </source>
</evidence>
<keyword evidence="2 6" id="KW-0812">Transmembrane</keyword>
<feature type="transmembrane region" description="Helical" evidence="6">
    <location>
        <begin position="22"/>
        <end position="43"/>
    </location>
</feature>
<organism evidence="7 8">
    <name type="scientific">Tectimicrobiota bacterium</name>
    <dbReference type="NCBI Taxonomy" id="2528274"/>
    <lineage>
        <taxon>Bacteria</taxon>
        <taxon>Pseudomonadati</taxon>
        <taxon>Nitrospinota/Tectimicrobiota group</taxon>
        <taxon>Candidatus Tectimicrobiota</taxon>
    </lineage>
</organism>
<accession>A0A933GK48</accession>
<feature type="compositionally biased region" description="Gly residues" evidence="5">
    <location>
        <begin position="269"/>
        <end position="284"/>
    </location>
</feature>
<comment type="subcellular location">
    <subcellularLocation>
        <location evidence="1">Membrane</location>
        <topology evidence="1">Single-pass membrane protein</topology>
    </subcellularLocation>
</comment>
<feature type="compositionally biased region" description="Basic and acidic residues" evidence="5">
    <location>
        <begin position="106"/>
        <end position="115"/>
    </location>
</feature>
<feature type="compositionally biased region" description="Low complexity" evidence="5">
    <location>
        <begin position="224"/>
        <end position="235"/>
    </location>
</feature>
<feature type="compositionally biased region" description="Basic and acidic residues" evidence="5">
    <location>
        <begin position="203"/>
        <end position="212"/>
    </location>
</feature>
<sequence>MKQEVVLKSFLSLDDSPKFTRMLIYSVVFHLCILAASFFVPVLTNGPKNIQTVYSVDLVEWNPSSSLGLGKSKEGKTAGGGEGTPNLGKTNHIQEKPAVAPPAKQQTEKAAEKLPETPPVEKPVKAEKAPVENQPMPSEKKTKAESERVVPTPVTKPTPVEKPSPDKKAPQPSPKPAEKAPVKETIPDPNASGKQKNIPAKPDTVEAKKSEKVLPAPGKEAVGTSTTKPTPQSTQAQVGRGGLSTSGPLAKNLPNQAAPGLANIDRGKGGGIGPGLPGTGGSGNQAGPSGQGLIASDNPSFQNFNYLDVVASKMYRNWNFNLWNSNPGQYKNLEVTISIVINRDGTIGNPVVEKSSGIPLLDRSALSAVLNSNPLPPLPGEFKGNYLNIHLKFVPITQEG</sequence>
<evidence type="ECO:0000256" key="4">
    <source>
        <dbReference type="ARBA" id="ARBA00023136"/>
    </source>
</evidence>
<keyword evidence="4 6" id="KW-0472">Membrane</keyword>
<feature type="compositionally biased region" description="Basic and acidic residues" evidence="5">
    <location>
        <begin position="176"/>
        <end position="186"/>
    </location>
</feature>
<comment type="caution">
    <text evidence="7">The sequence shown here is derived from an EMBL/GenBank/DDBJ whole genome shotgun (WGS) entry which is preliminary data.</text>
</comment>
<dbReference type="AlphaFoldDB" id="A0A933GK48"/>
<evidence type="ECO:0000256" key="3">
    <source>
        <dbReference type="ARBA" id="ARBA00022989"/>
    </source>
</evidence>
<dbReference type="NCBIfam" id="TIGR01352">
    <property type="entry name" value="tonB_Cterm"/>
    <property type="match status" value="1"/>
</dbReference>
<dbReference type="Proteomes" id="UP000772181">
    <property type="component" value="Unassembled WGS sequence"/>
</dbReference>
<dbReference type="EMBL" id="JACQWF010000132">
    <property type="protein sequence ID" value="MBI4595308.1"/>
    <property type="molecule type" value="Genomic_DNA"/>
</dbReference>
<dbReference type="SUPFAM" id="SSF74653">
    <property type="entry name" value="TolA/TonB C-terminal domain"/>
    <property type="match status" value="1"/>
</dbReference>
<evidence type="ECO:0000313" key="7">
    <source>
        <dbReference type="EMBL" id="MBI4595308.1"/>
    </source>
</evidence>
<evidence type="ECO:0000313" key="8">
    <source>
        <dbReference type="Proteomes" id="UP000772181"/>
    </source>
</evidence>
<keyword evidence="3 6" id="KW-1133">Transmembrane helix</keyword>
<dbReference type="Pfam" id="PF13103">
    <property type="entry name" value="TonB_2"/>
    <property type="match status" value="1"/>
</dbReference>
<name>A0A933GK48_UNCTE</name>
<feature type="compositionally biased region" description="Basic and acidic residues" evidence="5">
    <location>
        <begin position="138"/>
        <end position="148"/>
    </location>
</feature>